<proteinExistence type="inferred from homology"/>
<accession>A0ABY7D9C2</accession>
<evidence type="ECO:0000259" key="7">
    <source>
        <dbReference type="PROSITE" id="PS51140"/>
    </source>
</evidence>
<feature type="region of interest" description="Disordered" evidence="6">
    <location>
        <begin position="373"/>
        <end position="490"/>
    </location>
</feature>
<dbReference type="EC" id="3.2.1.4" evidence="3"/>
<keyword evidence="5" id="KW-0326">Glycosidase</keyword>
<feature type="region of interest" description="Disordered" evidence="6">
    <location>
        <begin position="37"/>
        <end position="199"/>
    </location>
</feature>
<dbReference type="InterPro" id="IPR003892">
    <property type="entry name" value="CUE"/>
</dbReference>
<dbReference type="Gene3D" id="1.10.8.10">
    <property type="entry name" value="DNA helicase RuvA subunit, C-terminal domain"/>
    <property type="match status" value="1"/>
</dbReference>
<dbReference type="EMBL" id="CP110438">
    <property type="protein sequence ID" value="WAQ93384.1"/>
    <property type="molecule type" value="Genomic_DNA"/>
</dbReference>
<sequence>MWCQENSAEEFKSPEVSPVRSLLERWAPATIIAWKTHETSVGQQDQEARQDHDQTSDKREEVDEQPGTKEYHPAEHDGPDNEQRAVVDQGEAGTELGEGLNQVQEPGKTKEEEAEQTKETKQEPEGKQQQREREAELGQGKLEQPTEEVEEPPKAPGEKNLHQPESQQPIESHTKAEDRRPSTNDQNAIQTQNRSHHEQFDQLSPQVQELLAIFPQIQSSILEDVLAAHRNDVSACISDLLAISDPTYKPSAQESMVQSDEELARQLMLLESQQQQGPHIPASSNGQQQIANLPYQPRIKRNTPPNRSFVRPGPVQQAEQASAEPAGQGGLSSGGKDEIQKIAEEIGKLAETGKKTMSLWLEKAKAKMQEIQLPNPPASQSESLDDGYEHVSRPSPNPPPANAFNPSNPTAPSTTKNARITPALPHASRYATTNRITPNTPSSARSLGGPVSSPHQASSDNSRGVEGYRVEEPYTSSTSHDRERLAGSKADASIPALAKISSVQSSAVLSHPHQSRVRDDDEESLEYTRNLYGVLVAVCALAWANQVAGLALVPLDKGKPTLTLPVRIPKLPAFAGVTLSGMDFDSNSTSQNVPQVPSKGLDNDPFTIPDFEQAMHYLDDRNVSLIKLPLSWESLAHNITKLEVYTDVVATVTSRNATAVVSLAMSTIHFSNFTSHIVEKDGPSLRKAANASFVEFWGKMAKHFQHDRRVIFHLMAVPHGSVLPRNWNETIQAAVTAIRESGARNVIVLPSFAAPSASTTFNTFRDFPEDFERMQHIKNPDGTTHGIVFDVSQTLGLKQNSQRCGGVDVSDIVQPVVKILKEHKRQAIVGTLAGGSDPSCTRTLVKFVKEVSKSYPSLAGFIMYGAGAFDESSPWALIKEGQSDSSHCVSEEWVDQPNFTSVQPYFPKNAEDSEETKDLKDPEHPPRKDQARKKQPQDKDPKGDHPETQQDPSFDREEVQSSAIPDL</sequence>
<dbReference type="GeneID" id="77805878"/>
<dbReference type="PANTHER" id="PTHR34142:SF1">
    <property type="entry name" value="GLYCOSIDE HYDROLASE FAMILY 5 DOMAIN-CONTAINING PROTEIN"/>
    <property type="match status" value="1"/>
</dbReference>
<feature type="domain" description="CUE" evidence="7">
    <location>
        <begin position="202"/>
        <end position="245"/>
    </location>
</feature>
<keyword evidence="4" id="KW-0378">Hydrolase</keyword>
<feature type="compositionally biased region" description="Polar residues" evidence="6">
    <location>
        <begin position="453"/>
        <end position="462"/>
    </location>
</feature>
<evidence type="ECO:0000256" key="4">
    <source>
        <dbReference type="ARBA" id="ARBA00022801"/>
    </source>
</evidence>
<dbReference type="Proteomes" id="UP001164743">
    <property type="component" value="Chromosome 18A"/>
</dbReference>
<feature type="compositionally biased region" description="Basic and acidic residues" evidence="6">
    <location>
        <begin position="107"/>
        <end position="136"/>
    </location>
</feature>
<dbReference type="SUPFAM" id="SSF51445">
    <property type="entry name" value="(Trans)glycosidases"/>
    <property type="match status" value="1"/>
</dbReference>
<comment type="similarity">
    <text evidence="2">Belongs to the glycosyl hydrolase 5 (cellulase A) family.</text>
</comment>
<feature type="region of interest" description="Disordered" evidence="6">
    <location>
        <begin position="899"/>
        <end position="967"/>
    </location>
</feature>
<evidence type="ECO:0000256" key="5">
    <source>
        <dbReference type="ARBA" id="ARBA00023295"/>
    </source>
</evidence>
<dbReference type="Pfam" id="PF00150">
    <property type="entry name" value="Cellulase"/>
    <property type="match status" value="1"/>
</dbReference>
<feature type="compositionally biased region" description="Basic and acidic residues" evidence="6">
    <location>
        <begin position="151"/>
        <end position="162"/>
    </location>
</feature>
<dbReference type="Pfam" id="PF02845">
    <property type="entry name" value="CUE"/>
    <property type="match status" value="1"/>
</dbReference>
<evidence type="ECO:0000256" key="2">
    <source>
        <dbReference type="ARBA" id="ARBA00005641"/>
    </source>
</evidence>
<dbReference type="InterPro" id="IPR001547">
    <property type="entry name" value="Glyco_hydro_5"/>
</dbReference>
<dbReference type="CDD" id="cd14279">
    <property type="entry name" value="CUE"/>
    <property type="match status" value="1"/>
</dbReference>
<feature type="compositionally biased region" description="Polar residues" evidence="6">
    <location>
        <begin position="183"/>
        <end position="193"/>
    </location>
</feature>
<dbReference type="SMART" id="SM00546">
    <property type="entry name" value="CUE"/>
    <property type="match status" value="1"/>
</dbReference>
<evidence type="ECO:0000256" key="3">
    <source>
        <dbReference type="ARBA" id="ARBA00012601"/>
    </source>
</evidence>
<comment type="catalytic activity">
    <reaction evidence="1">
        <text>Endohydrolysis of (1-&gt;4)-beta-D-glucosidic linkages in cellulose, lichenin and cereal beta-D-glucans.</text>
        <dbReference type="EC" id="3.2.1.4"/>
    </reaction>
</comment>
<feature type="compositionally biased region" description="Basic and acidic residues" evidence="6">
    <location>
        <begin position="172"/>
        <end position="182"/>
    </location>
</feature>
<dbReference type="PANTHER" id="PTHR34142">
    <property type="entry name" value="ENDO-BETA-1,4-GLUCANASE A"/>
    <property type="match status" value="1"/>
</dbReference>
<feature type="compositionally biased region" description="Basic and acidic residues" evidence="6">
    <location>
        <begin position="916"/>
        <end position="929"/>
    </location>
</feature>
<dbReference type="InterPro" id="IPR017853">
    <property type="entry name" value="GH"/>
</dbReference>
<feature type="compositionally biased region" description="Low complexity" evidence="6">
    <location>
        <begin position="402"/>
        <end position="413"/>
    </location>
</feature>
<reference evidence="8" key="1">
    <citation type="submission" date="2022-10" db="EMBL/GenBank/DDBJ databases">
        <title>Puccinia triticina Genome sequencing and assembly.</title>
        <authorList>
            <person name="Li C."/>
        </authorList>
    </citation>
    <scope>NUCLEOTIDE SEQUENCE</scope>
    <source>
        <strain evidence="8">Pt15</strain>
    </source>
</reference>
<feature type="compositionally biased region" description="Basic and acidic residues" evidence="6">
    <location>
        <begin position="935"/>
        <end position="959"/>
    </location>
</feature>
<feature type="compositionally biased region" description="Polar residues" evidence="6">
    <location>
        <begin position="430"/>
        <end position="445"/>
    </location>
</feature>
<dbReference type="InterPro" id="IPR009060">
    <property type="entry name" value="UBA-like_sf"/>
</dbReference>
<dbReference type="SUPFAM" id="SSF46934">
    <property type="entry name" value="UBA-like"/>
    <property type="match status" value="1"/>
</dbReference>
<organism evidence="8 9">
    <name type="scientific">Puccinia triticina</name>
    <dbReference type="NCBI Taxonomy" id="208348"/>
    <lineage>
        <taxon>Eukaryota</taxon>
        <taxon>Fungi</taxon>
        <taxon>Dikarya</taxon>
        <taxon>Basidiomycota</taxon>
        <taxon>Pucciniomycotina</taxon>
        <taxon>Pucciniomycetes</taxon>
        <taxon>Pucciniales</taxon>
        <taxon>Pucciniaceae</taxon>
        <taxon>Puccinia</taxon>
    </lineage>
</organism>
<evidence type="ECO:0000313" key="8">
    <source>
        <dbReference type="EMBL" id="WAQ93384.1"/>
    </source>
</evidence>
<gene>
    <name evidence="8" type="ORF">PtA15_18A445</name>
</gene>
<evidence type="ECO:0000313" key="9">
    <source>
        <dbReference type="Proteomes" id="UP001164743"/>
    </source>
</evidence>
<evidence type="ECO:0000256" key="1">
    <source>
        <dbReference type="ARBA" id="ARBA00000966"/>
    </source>
</evidence>
<name>A0ABY7D9C2_9BASI</name>
<protein>
    <recommendedName>
        <fullName evidence="3">cellulase</fullName>
        <ecNumber evidence="3">3.2.1.4</ecNumber>
    </recommendedName>
</protein>
<dbReference type="PROSITE" id="PS51140">
    <property type="entry name" value="CUE"/>
    <property type="match status" value="1"/>
</dbReference>
<feature type="compositionally biased region" description="Basic and acidic residues" evidence="6">
    <location>
        <begin position="46"/>
        <end position="85"/>
    </location>
</feature>
<evidence type="ECO:0000256" key="6">
    <source>
        <dbReference type="SAM" id="MobiDB-lite"/>
    </source>
</evidence>
<keyword evidence="9" id="KW-1185">Reference proteome</keyword>
<dbReference type="Gene3D" id="3.20.20.80">
    <property type="entry name" value="Glycosidases"/>
    <property type="match status" value="1"/>
</dbReference>
<dbReference type="RefSeq" id="XP_053028939.1">
    <property type="nucleotide sequence ID" value="XM_053164983.1"/>
</dbReference>
<feature type="region of interest" description="Disordered" evidence="6">
    <location>
        <begin position="297"/>
        <end position="335"/>
    </location>
</feature>